<reference evidence="2 3" key="1">
    <citation type="submission" date="2019-10" db="EMBL/GenBank/DDBJ databases">
        <title>Assembly and Annotation for the nematode Trichostrongylus colubriformis.</title>
        <authorList>
            <person name="Martin J."/>
        </authorList>
    </citation>
    <scope>NUCLEOTIDE SEQUENCE [LARGE SCALE GENOMIC DNA]</scope>
    <source>
        <strain evidence="2">G859</strain>
        <tissue evidence="2">Whole worm</tissue>
    </source>
</reference>
<dbReference type="Proteomes" id="UP001331761">
    <property type="component" value="Unassembled WGS sequence"/>
</dbReference>
<evidence type="ECO:0000313" key="3">
    <source>
        <dbReference type="Proteomes" id="UP001331761"/>
    </source>
</evidence>
<sequence length="128" mass="14414">MGNSTIPESPYRVPFFIFYIVSAVIFIGLHVRFFMIIQMSKELSKLPAYRIAQHSTVACGINIITELIAAACTITGDMDRTVNWVNGAFFHGSWAVEYPTVLLSAAHRLTAVAWPFSVDWIFSMQNCY</sequence>
<gene>
    <name evidence="2" type="ORF">GCK32_007418</name>
</gene>
<accession>A0AAN8IAK0</accession>
<keyword evidence="1" id="KW-0472">Membrane</keyword>
<comment type="caution">
    <text evidence="2">The sequence shown here is derived from an EMBL/GenBank/DDBJ whole genome shotgun (WGS) entry which is preliminary data.</text>
</comment>
<evidence type="ECO:0000313" key="2">
    <source>
        <dbReference type="EMBL" id="KAK5967094.1"/>
    </source>
</evidence>
<feature type="non-terminal residue" evidence="2">
    <location>
        <position position="128"/>
    </location>
</feature>
<name>A0AAN8IAK0_TRICO</name>
<evidence type="ECO:0000256" key="1">
    <source>
        <dbReference type="SAM" id="Phobius"/>
    </source>
</evidence>
<protein>
    <submittedName>
        <fullName evidence="2">Uncharacterized protein</fullName>
    </submittedName>
</protein>
<keyword evidence="1" id="KW-0812">Transmembrane</keyword>
<proteinExistence type="predicted"/>
<dbReference type="EMBL" id="WIXE01022814">
    <property type="protein sequence ID" value="KAK5967094.1"/>
    <property type="molecule type" value="Genomic_DNA"/>
</dbReference>
<organism evidence="2 3">
    <name type="scientific">Trichostrongylus colubriformis</name>
    <name type="common">Black scour worm</name>
    <dbReference type="NCBI Taxonomy" id="6319"/>
    <lineage>
        <taxon>Eukaryota</taxon>
        <taxon>Metazoa</taxon>
        <taxon>Ecdysozoa</taxon>
        <taxon>Nematoda</taxon>
        <taxon>Chromadorea</taxon>
        <taxon>Rhabditida</taxon>
        <taxon>Rhabditina</taxon>
        <taxon>Rhabditomorpha</taxon>
        <taxon>Strongyloidea</taxon>
        <taxon>Trichostrongylidae</taxon>
        <taxon>Trichostrongylus</taxon>
    </lineage>
</organism>
<feature type="transmembrane region" description="Helical" evidence="1">
    <location>
        <begin position="16"/>
        <end position="37"/>
    </location>
</feature>
<keyword evidence="1" id="KW-1133">Transmembrane helix</keyword>
<dbReference type="AlphaFoldDB" id="A0AAN8IAK0"/>
<keyword evidence="3" id="KW-1185">Reference proteome</keyword>